<keyword evidence="3 6" id="KW-0479">Metal-binding</keyword>
<keyword evidence="9" id="KW-1185">Reference proteome</keyword>
<evidence type="ECO:0000256" key="3">
    <source>
        <dbReference type="ARBA" id="ARBA00022723"/>
    </source>
</evidence>
<dbReference type="HAMAP" id="MF_01871">
    <property type="entry name" value="DabA"/>
    <property type="match status" value="1"/>
</dbReference>
<dbReference type="PANTHER" id="PTHR38344">
    <property type="entry name" value="UPF0753 PROTEIN AQ_863"/>
    <property type="match status" value="1"/>
</dbReference>
<keyword evidence="7" id="KW-0812">Transmembrane</keyword>
<comment type="subcellular location">
    <subcellularLocation>
        <location evidence="6">Cell membrane</location>
        <topology evidence="6">Peripheral membrane protein</topology>
    </subcellularLocation>
</comment>
<evidence type="ECO:0000256" key="6">
    <source>
        <dbReference type="HAMAP-Rule" id="MF_01871"/>
    </source>
</evidence>
<keyword evidence="4 6" id="KW-0862">Zinc</keyword>
<dbReference type="RefSeq" id="WP_224195547.1">
    <property type="nucleotide sequence ID" value="NZ_JAIRAU010000044.1"/>
</dbReference>
<dbReference type="PANTHER" id="PTHR38344:SF1">
    <property type="entry name" value="INORGANIC CARBON TRANSPORTER SUBUNIT DABA-RELATED"/>
    <property type="match status" value="1"/>
</dbReference>
<sequence>MITPDVAPARGPRDRLRQALEHAAQWLPIQAPLEVFVHNNLLAAFQHLPFHQAMLAARRKLGVRGYFPEERYRQEHASGRIGEADLDAVFADEPLSDSPLAPHFPGERAAARIITRHSIGTETPADLHWKIVEDQATTYFAADVGDDARNAILAATADWLQPQLVHLQGAEDAVARAIVGRPAFRTPVGELTALLGDRLHAAAFAERREPVAVRALWTACVEACAHYTGMPVLGARKLWTHRELLRACSDVDANDLVHPVLIPLCAAFLDRGQSQWAMPDRADGFFLAWLRVKQAGLSIRPGWMLGADRRMRDWLTRGVTAEDAALEVLAELGVGPDEVETYVERTLLQLPGWSGMFHRLERAPGPIGRSRAKIELLDFLAVRLTYDLYAFRDIARQLGHHGPASAIRSACARLPQIAPPAVRGPHDTAWPLFLLAQHAGVGAPTIHAASRGDIDTVIAFLDRHDDMTRMRLWHEAYERHYRVELLDAIAANVRVASLPPVAPRFQVMLCLDDRFESSRRYLEEISPEVETYGGPGFFGVAFAYQGIDDPRTFPLCPVIVTPQHRIDEVVLTQQFDLAELRKQRRQQLARASALFGRASRSLWLGLLVSIVTGMVAVVPLLLSIFAPRTAGRLRQAIRRKLVPEPRTRLTPARIGLTRAPDDDLLPGFSVDEMAARVAALLENLGMTRRFGRLIVALGHDTSSVNNPLLAAYSCAACGGRSGGPNARYLAHIGNRPDVRQKLAERGIVIPPDSVFVAGVYDTCAEAITWIDEDLLPASARGELADLEPILAEMCRRNAVERSRRFDSAPKQRAADTALKHVEGRAVDFSEPRAELGHATCACSIIGRRELSYGLFLDRRCLLVSYDPTQDPDHKILERTLAATSPVGAGIALDYYCSSVDPEKLGSGTKLPHNVTALAGVMNGSSSDLRTGLPTQATEMHEPMRLEVIVEAAPEVLQDILTRQAGVAELVLNEWVRVTAIHPETREMWTFDARFGFRKYTPTPVELPLVPRSEDWCAGRRDCLKPARIVTPNEVKHAS</sequence>
<evidence type="ECO:0000256" key="1">
    <source>
        <dbReference type="ARBA" id="ARBA00022448"/>
    </source>
</evidence>
<name>A0ABS7TZV8_9BACT</name>
<keyword evidence="5 6" id="KW-0472">Membrane</keyword>
<feature type="transmembrane region" description="Helical" evidence="7">
    <location>
        <begin position="602"/>
        <end position="625"/>
    </location>
</feature>
<dbReference type="Proteomes" id="UP001139031">
    <property type="component" value="Unassembled WGS sequence"/>
</dbReference>
<evidence type="ECO:0000256" key="2">
    <source>
        <dbReference type="ARBA" id="ARBA00022475"/>
    </source>
</evidence>
<evidence type="ECO:0000313" key="9">
    <source>
        <dbReference type="Proteomes" id="UP001139031"/>
    </source>
</evidence>
<keyword evidence="7" id="KW-1133">Transmembrane helix</keyword>
<feature type="binding site" evidence="6">
    <location>
        <position position="512"/>
    </location>
    <ligand>
        <name>Zn(2+)</name>
        <dbReference type="ChEBI" id="CHEBI:29105"/>
    </ligand>
</feature>
<feature type="binding site" evidence="6">
    <location>
        <position position="510"/>
    </location>
    <ligand>
        <name>Zn(2+)</name>
        <dbReference type="ChEBI" id="CHEBI:29105"/>
    </ligand>
</feature>
<evidence type="ECO:0000313" key="8">
    <source>
        <dbReference type="EMBL" id="MBZ5713812.1"/>
    </source>
</evidence>
<gene>
    <name evidence="6" type="primary">dabA</name>
    <name evidence="8" type="ORF">K7C98_31670</name>
</gene>
<feature type="binding site" evidence="6">
    <location>
        <position position="699"/>
    </location>
    <ligand>
        <name>Zn(2+)</name>
        <dbReference type="ChEBI" id="CHEBI:29105"/>
    </ligand>
</feature>
<dbReference type="Pfam" id="PF10070">
    <property type="entry name" value="DabA"/>
    <property type="match status" value="1"/>
</dbReference>
<evidence type="ECO:0000256" key="7">
    <source>
        <dbReference type="SAM" id="Phobius"/>
    </source>
</evidence>
<feature type="binding site" evidence="6">
    <location>
        <position position="714"/>
    </location>
    <ligand>
        <name>Zn(2+)</name>
        <dbReference type="ChEBI" id="CHEBI:29105"/>
    </ligand>
</feature>
<comment type="function">
    <text evidence="6">Part of an energy-coupled inorganic carbon pump.</text>
</comment>
<proteinExistence type="inferred from homology"/>
<dbReference type="EMBL" id="JAIRAU010000044">
    <property type="protein sequence ID" value="MBZ5713812.1"/>
    <property type="molecule type" value="Genomic_DNA"/>
</dbReference>
<comment type="caution">
    <text evidence="8">The sequence shown here is derived from an EMBL/GenBank/DDBJ whole genome shotgun (WGS) entry which is preliminary data.</text>
</comment>
<reference evidence="8" key="1">
    <citation type="submission" date="2021-08" db="EMBL/GenBank/DDBJ databases">
        <authorList>
            <person name="Stevens D.C."/>
        </authorList>
    </citation>
    <scope>NUCLEOTIDE SEQUENCE</scope>
    <source>
        <strain evidence="8">DSM 53165</strain>
    </source>
</reference>
<comment type="similarity">
    <text evidence="6">Belongs to the inorganic carbon transporter (TC 9.A.2) DabA family.</text>
</comment>
<protein>
    <recommendedName>
        <fullName evidence="6">Probable inorganic carbon transporter subunit DabA</fullName>
    </recommendedName>
</protein>
<organism evidence="8 9">
    <name type="scientific">Nannocystis pusilla</name>
    <dbReference type="NCBI Taxonomy" id="889268"/>
    <lineage>
        <taxon>Bacteria</taxon>
        <taxon>Pseudomonadati</taxon>
        <taxon>Myxococcota</taxon>
        <taxon>Polyangia</taxon>
        <taxon>Nannocystales</taxon>
        <taxon>Nannocystaceae</taxon>
        <taxon>Nannocystis</taxon>
    </lineage>
</organism>
<dbReference type="InterPro" id="IPR018752">
    <property type="entry name" value="DabA"/>
</dbReference>
<evidence type="ECO:0000256" key="5">
    <source>
        <dbReference type="ARBA" id="ARBA00023136"/>
    </source>
</evidence>
<evidence type="ECO:0000256" key="4">
    <source>
        <dbReference type="ARBA" id="ARBA00022833"/>
    </source>
</evidence>
<keyword evidence="1 6" id="KW-0813">Transport</keyword>
<comment type="subunit">
    <text evidence="6">Forms a complex with DabB.</text>
</comment>
<accession>A0ABS7TZV8</accession>
<comment type="cofactor">
    <cofactor evidence="6">
        <name>Zn(2+)</name>
        <dbReference type="ChEBI" id="CHEBI:29105"/>
    </cofactor>
</comment>
<keyword evidence="2 6" id="KW-1003">Cell membrane</keyword>